<sequence length="107" mass="12235">MDGRCELKKIVFPLNCSGYMVHYMWKSQEPGDLTGVCTLWKANVCEKNEDVKMSCSFMYMLIFISFSCKCLWGYAVRHALIIYSGSGDQLPALYVQDKMYCMLGSLV</sequence>
<evidence type="ECO:0000256" key="1">
    <source>
        <dbReference type="SAM" id="Phobius"/>
    </source>
</evidence>
<organism evidence="2 3">
    <name type="scientific">Ameca splendens</name>
    <dbReference type="NCBI Taxonomy" id="208324"/>
    <lineage>
        <taxon>Eukaryota</taxon>
        <taxon>Metazoa</taxon>
        <taxon>Chordata</taxon>
        <taxon>Craniata</taxon>
        <taxon>Vertebrata</taxon>
        <taxon>Euteleostomi</taxon>
        <taxon>Actinopterygii</taxon>
        <taxon>Neopterygii</taxon>
        <taxon>Teleostei</taxon>
        <taxon>Neoteleostei</taxon>
        <taxon>Acanthomorphata</taxon>
        <taxon>Ovalentaria</taxon>
        <taxon>Atherinomorphae</taxon>
        <taxon>Cyprinodontiformes</taxon>
        <taxon>Goodeidae</taxon>
        <taxon>Ameca</taxon>
    </lineage>
</organism>
<evidence type="ECO:0000313" key="3">
    <source>
        <dbReference type="Proteomes" id="UP001469553"/>
    </source>
</evidence>
<evidence type="ECO:0000313" key="2">
    <source>
        <dbReference type="EMBL" id="MEQ2310206.1"/>
    </source>
</evidence>
<proteinExistence type="predicted"/>
<name>A0ABV0ZW22_9TELE</name>
<accession>A0ABV0ZW22</accession>
<gene>
    <name evidence="2" type="ORF">AMECASPLE_006562</name>
</gene>
<dbReference type="Proteomes" id="UP001469553">
    <property type="component" value="Unassembled WGS sequence"/>
</dbReference>
<comment type="caution">
    <text evidence="2">The sequence shown here is derived from an EMBL/GenBank/DDBJ whole genome shotgun (WGS) entry which is preliminary data.</text>
</comment>
<keyword evidence="1" id="KW-0472">Membrane</keyword>
<keyword evidence="3" id="KW-1185">Reference proteome</keyword>
<feature type="transmembrane region" description="Helical" evidence="1">
    <location>
        <begin position="57"/>
        <end position="76"/>
    </location>
</feature>
<reference evidence="2 3" key="1">
    <citation type="submission" date="2021-06" db="EMBL/GenBank/DDBJ databases">
        <authorList>
            <person name="Palmer J.M."/>
        </authorList>
    </citation>
    <scope>NUCLEOTIDE SEQUENCE [LARGE SCALE GENOMIC DNA]</scope>
    <source>
        <strain evidence="2 3">AS_MEX2019</strain>
        <tissue evidence="2">Muscle</tissue>
    </source>
</reference>
<keyword evidence="1" id="KW-0812">Transmembrane</keyword>
<protein>
    <submittedName>
        <fullName evidence="2">Uncharacterized protein</fullName>
    </submittedName>
</protein>
<keyword evidence="1" id="KW-1133">Transmembrane helix</keyword>
<dbReference type="EMBL" id="JAHRIP010075554">
    <property type="protein sequence ID" value="MEQ2310206.1"/>
    <property type="molecule type" value="Genomic_DNA"/>
</dbReference>